<dbReference type="GO" id="GO:0005634">
    <property type="term" value="C:nucleus"/>
    <property type="evidence" value="ECO:0007669"/>
    <property type="project" value="UniProtKB-SubCell"/>
</dbReference>
<proteinExistence type="predicted"/>
<gene>
    <name evidence="10" type="ORF">AALO_G00023290</name>
</gene>
<evidence type="ECO:0000259" key="9">
    <source>
        <dbReference type="PROSITE" id="PS50888"/>
    </source>
</evidence>
<dbReference type="CDD" id="cd19689">
    <property type="entry name" value="bHLHzip_MLXIPL"/>
    <property type="match status" value="1"/>
</dbReference>
<dbReference type="InterPro" id="IPR036638">
    <property type="entry name" value="HLH_DNA-bd_sf"/>
</dbReference>
<evidence type="ECO:0000313" key="11">
    <source>
        <dbReference type="Proteomes" id="UP000823561"/>
    </source>
</evidence>
<dbReference type="PANTHER" id="PTHR15741:SF41">
    <property type="entry name" value="CARBOHYDRATE-RESPONSIVE ELEMENT-BINDING PROTEIN-LIKE"/>
    <property type="match status" value="1"/>
</dbReference>
<feature type="domain" description="BHLH" evidence="9">
    <location>
        <begin position="736"/>
        <end position="790"/>
    </location>
</feature>
<keyword evidence="6" id="KW-0539">Nucleus</keyword>
<evidence type="ECO:0000313" key="10">
    <source>
        <dbReference type="EMBL" id="KAG5284131.1"/>
    </source>
</evidence>
<feature type="compositionally biased region" description="Basic and acidic residues" evidence="8">
    <location>
        <begin position="727"/>
        <end position="737"/>
    </location>
</feature>
<feature type="region of interest" description="Disordered" evidence="8">
    <location>
        <begin position="1"/>
        <end position="40"/>
    </location>
</feature>
<organism evidence="10 11">
    <name type="scientific">Alosa alosa</name>
    <name type="common">allis shad</name>
    <dbReference type="NCBI Taxonomy" id="278164"/>
    <lineage>
        <taxon>Eukaryota</taxon>
        <taxon>Metazoa</taxon>
        <taxon>Chordata</taxon>
        <taxon>Craniata</taxon>
        <taxon>Vertebrata</taxon>
        <taxon>Euteleostomi</taxon>
        <taxon>Actinopterygii</taxon>
        <taxon>Neopterygii</taxon>
        <taxon>Teleostei</taxon>
        <taxon>Clupei</taxon>
        <taxon>Clupeiformes</taxon>
        <taxon>Clupeoidei</taxon>
        <taxon>Clupeidae</taxon>
        <taxon>Alosa</taxon>
    </lineage>
</organism>
<dbReference type="FunFam" id="4.10.280.10:FF:000028">
    <property type="entry name" value="MLX interacting protein like"/>
    <property type="match status" value="1"/>
</dbReference>
<evidence type="ECO:0000256" key="2">
    <source>
        <dbReference type="ARBA" id="ARBA00022553"/>
    </source>
</evidence>
<keyword evidence="5" id="KW-0804">Transcription</keyword>
<keyword evidence="2" id="KW-0597">Phosphoprotein</keyword>
<dbReference type="GO" id="GO:0046983">
    <property type="term" value="F:protein dimerization activity"/>
    <property type="evidence" value="ECO:0007669"/>
    <property type="project" value="InterPro"/>
</dbReference>
<keyword evidence="3" id="KW-0805">Transcription regulation</keyword>
<dbReference type="PROSITE" id="PS50888">
    <property type="entry name" value="BHLH"/>
    <property type="match status" value="1"/>
</dbReference>
<keyword evidence="4" id="KW-0238">DNA-binding</keyword>
<dbReference type="Pfam" id="PF00010">
    <property type="entry name" value="HLH"/>
    <property type="match status" value="1"/>
</dbReference>
<keyword evidence="11" id="KW-1185">Reference proteome</keyword>
<dbReference type="GO" id="GO:0000981">
    <property type="term" value="F:DNA-binding transcription factor activity, RNA polymerase II-specific"/>
    <property type="evidence" value="ECO:0007669"/>
    <property type="project" value="TreeGrafter"/>
</dbReference>
<accession>A0AAV6HDT5</accession>
<dbReference type="Gene3D" id="4.10.280.10">
    <property type="entry name" value="Helix-loop-helix DNA-binding domain"/>
    <property type="match status" value="1"/>
</dbReference>
<dbReference type="SMART" id="SM00353">
    <property type="entry name" value="HLH"/>
    <property type="match status" value="1"/>
</dbReference>
<feature type="coiled-coil region" evidence="7">
    <location>
        <begin position="787"/>
        <end position="821"/>
    </location>
</feature>
<dbReference type="CDD" id="cd21771">
    <property type="entry name" value="NES2-NLS_ChREBP"/>
    <property type="match status" value="1"/>
</dbReference>
<evidence type="ECO:0000256" key="6">
    <source>
        <dbReference type="ARBA" id="ARBA00023242"/>
    </source>
</evidence>
<evidence type="ECO:0000256" key="7">
    <source>
        <dbReference type="SAM" id="Coils"/>
    </source>
</evidence>
<dbReference type="AlphaFoldDB" id="A0AAV6HDT5"/>
<feature type="region of interest" description="Disordered" evidence="8">
    <location>
        <begin position="330"/>
        <end position="383"/>
    </location>
</feature>
<dbReference type="EMBL" id="JADWDJ010000002">
    <property type="protein sequence ID" value="KAG5284131.1"/>
    <property type="molecule type" value="Genomic_DNA"/>
</dbReference>
<sequence>MAKVDKMSPKFSEHSKENRLPDSESDSDPEDDPLANVGVGPNFGSVLRSQVIHSGHFMVSSPHSDATLRRRKSVVTDFGTVNKTGFQTYKFGPFNSGSLSIDPTLTRLFECMTLAYSGKIVSPKWKSFKGLRLLWWDKIRLNNGIWRAWFIQYVEKRRNPVCGFVTPLEGLEADAHRKPEAIVLEGNYWKRRIEVVIKEYHKWRIYYKKRLQKNKDGLLPMLPKGPIGRAGLEKWSNQMYQEPDPLEELECFLSDISDTLFTMTQKPSSWGDERHSAYTSNADMIQPGLTPLQPSLDDFMDIPDIFTSYRGQALDQASYADCSYFESSAGGSFPSSGTPTVSTSLLHTDPTQLSQPSLSADRLSTPSSSDTIPGSHYHRQPLTPDMTFDPAALGCDPKFKGHTDYGPQNECGTTSLIPSYAYITPAITMASSTVAQVPNIITHESPYLYPGPCHKYSSGGGGGTVSTSTVITHTGSTISLPGQDPRFHDCPGLTGSSSSSGGSGGGSGYLPAACALQGYPPAHPPSLPTLPCPSLSHFFSMPQQPSVPTNRGKHKRKSEGPPRGAGSGAPIPTLPQQTSCLAKLLSASTQERKPALSFDAPVHGPKGPRAQSPISLPVRAGSSMATGRGAPQMQMSGHWSSSGPSLSLCHQGAPAGASQGSAVSALLTQGPGLLTPKTEKLSPVKICGTEGRGITVSFPGSSGQTSPTHPLEKGSNPGSPHSVPGHAKTEPNRTETRRITHISAEQKRRFNIKLGFDTLNSVVTSLSSQPSIKISKATTLQKTADYVSKMQQERAQLHEEAHRLREEIMGLNNAISVCQQQLPATGVPITPQRFDHMREKFREYVRAQTLHNWKFWIFSIIIEPLFESYNSIVSTASLEELCRTTLSWLDQHCSLPALRPTVLNSLRLLSTSTSILTDPGLVPDQANQAVCQAHPSHSYTH</sequence>
<evidence type="ECO:0000256" key="1">
    <source>
        <dbReference type="ARBA" id="ARBA00004123"/>
    </source>
</evidence>
<protein>
    <recommendedName>
        <fullName evidence="9">BHLH domain-containing protein</fullName>
    </recommendedName>
</protein>
<comment type="caution">
    <text evidence="10">The sequence shown here is derived from an EMBL/GenBank/DDBJ whole genome shotgun (WGS) entry which is preliminary data.</text>
</comment>
<feature type="compositionally biased region" description="Acidic residues" evidence="8">
    <location>
        <begin position="23"/>
        <end position="33"/>
    </location>
</feature>
<feature type="region of interest" description="Disordered" evidence="8">
    <location>
        <begin position="476"/>
        <end position="504"/>
    </location>
</feature>
<feature type="region of interest" description="Disordered" evidence="8">
    <location>
        <begin position="695"/>
        <end position="737"/>
    </location>
</feature>
<dbReference type="GO" id="GO:0000978">
    <property type="term" value="F:RNA polymerase II cis-regulatory region sequence-specific DNA binding"/>
    <property type="evidence" value="ECO:0007669"/>
    <property type="project" value="TreeGrafter"/>
</dbReference>
<comment type="subcellular location">
    <subcellularLocation>
        <location evidence="1">Nucleus</location>
    </subcellularLocation>
</comment>
<evidence type="ECO:0000256" key="8">
    <source>
        <dbReference type="SAM" id="MobiDB-lite"/>
    </source>
</evidence>
<feature type="compositionally biased region" description="Low complexity" evidence="8">
    <location>
        <begin position="636"/>
        <end position="653"/>
    </location>
</feature>
<feature type="region of interest" description="Disordered" evidence="8">
    <location>
        <begin position="535"/>
        <end position="575"/>
    </location>
</feature>
<evidence type="ECO:0000256" key="4">
    <source>
        <dbReference type="ARBA" id="ARBA00023125"/>
    </source>
</evidence>
<dbReference type="SUPFAM" id="SSF47459">
    <property type="entry name" value="HLH, helix-loop-helix DNA-binding domain"/>
    <property type="match status" value="1"/>
</dbReference>
<feature type="compositionally biased region" description="Polar residues" evidence="8">
    <location>
        <begin position="698"/>
        <end position="708"/>
    </location>
</feature>
<dbReference type="InterPro" id="IPR011598">
    <property type="entry name" value="bHLH_dom"/>
</dbReference>
<feature type="compositionally biased region" description="Basic and acidic residues" evidence="8">
    <location>
        <begin position="1"/>
        <end position="22"/>
    </location>
</feature>
<dbReference type="InterPro" id="IPR052207">
    <property type="entry name" value="Max-like/E-box_TFs"/>
</dbReference>
<feature type="compositionally biased region" description="Polar residues" evidence="8">
    <location>
        <begin position="330"/>
        <end position="372"/>
    </location>
</feature>
<dbReference type="PANTHER" id="PTHR15741">
    <property type="entry name" value="BASIC HELIX-LOOP-HELIX ZIP TRANSCRIPTION FACTOR"/>
    <property type="match status" value="1"/>
</dbReference>
<name>A0AAV6HDT5_9TELE</name>
<evidence type="ECO:0000256" key="5">
    <source>
        <dbReference type="ARBA" id="ARBA00023163"/>
    </source>
</evidence>
<evidence type="ECO:0000256" key="3">
    <source>
        <dbReference type="ARBA" id="ARBA00023015"/>
    </source>
</evidence>
<feature type="region of interest" description="Disordered" evidence="8">
    <location>
        <begin position="592"/>
        <end position="653"/>
    </location>
</feature>
<reference evidence="10" key="1">
    <citation type="submission" date="2020-10" db="EMBL/GenBank/DDBJ databases">
        <title>Chromosome-scale genome assembly of the Allis shad, Alosa alosa.</title>
        <authorList>
            <person name="Margot Z."/>
            <person name="Christophe K."/>
            <person name="Cabau C."/>
            <person name="Louis A."/>
            <person name="Berthelot C."/>
            <person name="Parey E."/>
            <person name="Roest Crollius H."/>
            <person name="Montfort J."/>
            <person name="Robinson-Rechavi M."/>
            <person name="Bucao C."/>
            <person name="Bouchez O."/>
            <person name="Gislard M."/>
            <person name="Lluch J."/>
            <person name="Milhes M."/>
            <person name="Lampietro C."/>
            <person name="Lopez Roques C."/>
            <person name="Donnadieu C."/>
            <person name="Braasch I."/>
            <person name="Desvignes T."/>
            <person name="Postlethwait J."/>
            <person name="Bobe J."/>
            <person name="Guiguen Y."/>
        </authorList>
    </citation>
    <scope>NUCLEOTIDE SEQUENCE</scope>
    <source>
        <strain evidence="10">M-15738</strain>
        <tissue evidence="10">Blood</tissue>
    </source>
</reference>
<keyword evidence="7" id="KW-0175">Coiled coil</keyword>
<dbReference type="Proteomes" id="UP000823561">
    <property type="component" value="Chromosome 2"/>
</dbReference>